<feature type="non-terminal residue" evidence="2">
    <location>
        <position position="222"/>
    </location>
</feature>
<comment type="caution">
    <text evidence="2">The sequence shown here is derived from an EMBL/GenBank/DDBJ whole genome shotgun (WGS) entry which is preliminary data.</text>
</comment>
<keyword evidence="3" id="KW-1185">Reference proteome</keyword>
<feature type="signal peptide" evidence="1">
    <location>
        <begin position="1"/>
        <end position="18"/>
    </location>
</feature>
<gene>
    <name evidence="2" type="ORF">PGLA1383_LOCUS22913</name>
</gene>
<dbReference type="Proteomes" id="UP000654075">
    <property type="component" value="Unassembled WGS sequence"/>
</dbReference>
<sequence length="222" mass="23659">MAIRLSVLAAIAFGKGAAEEASANSSVDVGECRSSALIQSRTKVTTGRVSSSSEEQHAVEEKKGLQLLLEVVASHELTETAIGQSCYCGQACTKADCTEMWFCEEYKYYACNYGPYCPFTCATRHASWKTTAAPAAATTTQYYKTTGPASWKTTAAPAAATTTQYYKTTVPASWKTTAAPAAATTTQYYKTTGPASWKTTAAPATTTQYYKTTGPASWKTTA</sequence>
<keyword evidence="1" id="KW-0732">Signal</keyword>
<name>A0A813ETR2_POLGL</name>
<reference evidence="2" key="1">
    <citation type="submission" date="2021-02" db="EMBL/GenBank/DDBJ databases">
        <authorList>
            <person name="Dougan E. K."/>
            <person name="Rhodes N."/>
            <person name="Thang M."/>
            <person name="Chan C."/>
        </authorList>
    </citation>
    <scope>NUCLEOTIDE SEQUENCE</scope>
</reference>
<dbReference type="AlphaFoldDB" id="A0A813ETR2"/>
<protein>
    <submittedName>
        <fullName evidence="2">Uncharacterized protein</fullName>
    </submittedName>
</protein>
<evidence type="ECO:0000256" key="1">
    <source>
        <dbReference type="SAM" id="SignalP"/>
    </source>
</evidence>
<organism evidence="2 3">
    <name type="scientific">Polarella glacialis</name>
    <name type="common">Dinoflagellate</name>
    <dbReference type="NCBI Taxonomy" id="89957"/>
    <lineage>
        <taxon>Eukaryota</taxon>
        <taxon>Sar</taxon>
        <taxon>Alveolata</taxon>
        <taxon>Dinophyceae</taxon>
        <taxon>Suessiales</taxon>
        <taxon>Suessiaceae</taxon>
        <taxon>Polarella</taxon>
    </lineage>
</organism>
<dbReference type="EMBL" id="CAJNNV010016914">
    <property type="protein sequence ID" value="CAE8604767.1"/>
    <property type="molecule type" value="Genomic_DNA"/>
</dbReference>
<feature type="chain" id="PRO_5032313885" evidence="1">
    <location>
        <begin position="19"/>
        <end position="222"/>
    </location>
</feature>
<proteinExistence type="predicted"/>
<evidence type="ECO:0000313" key="3">
    <source>
        <dbReference type="Proteomes" id="UP000654075"/>
    </source>
</evidence>
<accession>A0A813ETR2</accession>
<evidence type="ECO:0000313" key="2">
    <source>
        <dbReference type="EMBL" id="CAE8604767.1"/>
    </source>
</evidence>